<dbReference type="GO" id="GO:0042910">
    <property type="term" value="F:xenobiotic transmembrane transporter activity"/>
    <property type="evidence" value="ECO:0007669"/>
    <property type="project" value="InterPro"/>
</dbReference>
<dbReference type="NCBIfam" id="TIGR00797">
    <property type="entry name" value="matE"/>
    <property type="match status" value="1"/>
</dbReference>
<evidence type="ECO:0000313" key="8">
    <source>
        <dbReference type="EMBL" id="PEG31652.1"/>
    </source>
</evidence>
<comment type="subcellular location">
    <subcellularLocation>
        <location evidence="1">Cell membrane</location>
        <topology evidence="1">Multi-pass membrane protein</topology>
    </subcellularLocation>
</comment>
<keyword evidence="2" id="KW-0813">Transport</keyword>
<feature type="transmembrane region" description="Helical" evidence="7">
    <location>
        <begin position="358"/>
        <end position="377"/>
    </location>
</feature>
<evidence type="ECO:0000256" key="3">
    <source>
        <dbReference type="ARBA" id="ARBA00022475"/>
    </source>
</evidence>
<dbReference type="EMBL" id="PDCJ01000001">
    <property type="protein sequence ID" value="PEG31652.1"/>
    <property type="molecule type" value="Genomic_DNA"/>
</dbReference>
<feature type="transmembrane region" description="Helical" evidence="7">
    <location>
        <begin position="12"/>
        <end position="30"/>
    </location>
</feature>
<feature type="transmembrane region" description="Helical" evidence="7">
    <location>
        <begin position="389"/>
        <end position="409"/>
    </location>
</feature>
<dbReference type="GO" id="GO:0005886">
    <property type="term" value="C:plasma membrane"/>
    <property type="evidence" value="ECO:0007669"/>
    <property type="project" value="UniProtKB-SubCell"/>
</dbReference>
<dbReference type="RefSeq" id="WP_058295809.1">
    <property type="nucleotide sequence ID" value="NZ_CAMRXG010000023.1"/>
</dbReference>
<reference evidence="8 9" key="1">
    <citation type="submission" date="2017-10" db="EMBL/GenBank/DDBJ databases">
        <title>Effective Description of Clostridium neonatale sp. nov. linked to necrotizing enterocolitis in neonates and a clarification of species assignable to the genus Clostridium (Prazmowski 1880) emend. Lawson and Rainey 2016.</title>
        <authorList>
            <person name="Bernard K."/>
            <person name="Burdz T."/>
            <person name="Wiebe D."/>
            <person name="Balcewich B."/>
            <person name="Alfa M."/>
            <person name="Bernier A.-M."/>
        </authorList>
    </citation>
    <scope>NUCLEOTIDE SEQUENCE [LARGE SCALE GENOMIC DNA]</scope>
    <source>
        <strain evidence="8 9">LCDC99A005</strain>
    </source>
</reference>
<dbReference type="Pfam" id="PF01554">
    <property type="entry name" value="MatE"/>
    <property type="match status" value="2"/>
</dbReference>
<evidence type="ECO:0000313" key="9">
    <source>
        <dbReference type="Proteomes" id="UP000220840"/>
    </source>
</evidence>
<dbReference type="PIRSF" id="PIRSF006603">
    <property type="entry name" value="DinF"/>
    <property type="match status" value="1"/>
</dbReference>
<evidence type="ECO:0000256" key="2">
    <source>
        <dbReference type="ARBA" id="ARBA00022448"/>
    </source>
</evidence>
<feature type="transmembrane region" description="Helical" evidence="7">
    <location>
        <begin position="193"/>
        <end position="216"/>
    </location>
</feature>
<gene>
    <name evidence="8" type="ORF">CQ394_08140</name>
</gene>
<dbReference type="PANTHER" id="PTHR43549">
    <property type="entry name" value="MULTIDRUG RESISTANCE PROTEIN YPNP-RELATED"/>
    <property type="match status" value="1"/>
</dbReference>
<dbReference type="InterPro" id="IPR048279">
    <property type="entry name" value="MdtK-like"/>
</dbReference>
<feature type="transmembrane region" description="Helical" evidence="7">
    <location>
        <begin position="165"/>
        <end position="187"/>
    </location>
</feature>
<evidence type="ECO:0000256" key="6">
    <source>
        <dbReference type="ARBA" id="ARBA00023136"/>
    </source>
</evidence>
<feature type="transmembrane region" description="Helical" evidence="7">
    <location>
        <begin position="281"/>
        <end position="300"/>
    </location>
</feature>
<keyword evidence="5 7" id="KW-1133">Transmembrane helix</keyword>
<dbReference type="PANTHER" id="PTHR43549:SF3">
    <property type="entry name" value="MULTIDRUG RESISTANCE PROTEIN YPNP-RELATED"/>
    <property type="match status" value="1"/>
</dbReference>
<feature type="transmembrane region" description="Helical" evidence="7">
    <location>
        <begin position="50"/>
        <end position="75"/>
    </location>
</feature>
<dbReference type="InterPro" id="IPR002528">
    <property type="entry name" value="MATE_fam"/>
</dbReference>
<dbReference type="GO" id="GO:0015297">
    <property type="term" value="F:antiporter activity"/>
    <property type="evidence" value="ECO:0007669"/>
    <property type="project" value="InterPro"/>
</dbReference>
<keyword evidence="6 7" id="KW-0472">Membrane</keyword>
<dbReference type="STRING" id="137838.GCA_001458595_03098"/>
<evidence type="ECO:0000256" key="1">
    <source>
        <dbReference type="ARBA" id="ARBA00004651"/>
    </source>
</evidence>
<evidence type="ECO:0000256" key="7">
    <source>
        <dbReference type="SAM" id="Phobius"/>
    </source>
</evidence>
<feature type="transmembrane region" description="Helical" evidence="7">
    <location>
        <begin position="95"/>
        <end position="117"/>
    </location>
</feature>
<accession>A0A2A7MII8</accession>
<name>A0A2A7MII8_9CLOT</name>
<feature type="transmembrane region" description="Helical" evidence="7">
    <location>
        <begin position="415"/>
        <end position="437"/>
    </location>
</feature>
<keyword evidence="3" id="KW-1003">Cell membrane</keyword>
<evidence type="ECO:0000256" key="4">
    <source>
        <dbReference type="ARBA" id="ARBA00022692"/>
    </source>
</evidence>
<evidence type="ECO:0000256" key="5">
    <source>
        <dbReference type="ARBA" id="ARBA00022989"/>
    </source>
</evidence>
<protein>
    <submittedName>
        <fullName evidence="8">MATE family efflux transporter</fullName>
    </submittedName>
</protein>
<dbReference type="InterPro" id="IPR052031">
    <property type="entry name" value="Membrane_Transporter-Flippase"/>
</dbReference>
<comment type="caution">
    <text evidence="8">The sequence shown here is derived from an EMBL/GenBank/DDBJ whole genome shotgun (WGS) entry which is preliminary data.</text>
</comment>
<feature type="transmembrane region" description="Helical" evidence="7">
    <location>
        <begin position="137"/>
        <end position="158"/>
    </location>
</feature>
<dbReference type="CDD" id="cd13138">
    <property type="entry name" value="MATE_yoeA_like"/>
    <property type="match status" value="1"/>
</dbReference>
<proteinExistence type="predicted"/>
<keyword evidence="4 7" id="KW-0812">Transmembrane</keyword>
<organism evidence="8 9">
    <name type="scientific">Clostridium neonatale</name>
    <dbReference type="NCBI Taxonomy" id="137838"/>
    <lineage>
        <taxon>Bacteria</taxon>
        <taxon>Bacillati</taxon>
        <taxon>Bacillota</taxon>
        <taxon>Clostridia</taxon>
        <taxon>Eubacteriales</taxon>
        <taxon>Clostridiaceae</taxon>
        <taxon>Clostridium</taxon>
    </lineage>
</organism>
<sequence>MFSLKVDLIKGNILKSLVIFAVPIFISSIFQQLYNTMDTMIVGNFLGDTSLAAIGACGAVYELLVGFALGIGNGLSIVTARTYGSNDENLLKKSVAGSIVIGILVTIVIMIVSKLFLYSLLELLNTPENIIDESYSYIYVITIFVGVMFAYNLFAGLLRAIGDSVMPLVFLIISSIINVVLDILFITEFNMGIKGAAVATVIAQGISALLCVIYIYKKAPILIPSKKHFAFDKELYKELLGQGFSMGFMMSIVSAGTVILQTAINNFGYLIIAGHTAARKLNSFCMMPGMTISMALSTFVSQNKGANQGYRIRKAVRYANILVICWGIIISVFLFFAAPTMVKILSGSTESTVIYNGAKYLIINAPFYGILGILLNLRNSLQGLGEKLIPLVSSIIELLGKILFVILLIPSLEYFGVIICEPVIWCFMCIQLAYSFYKNPYIKEHKFQ</sequence>
<feature type="transmembrane region" description="Helical" evidence="7">
    <location>
        <begin position="321"/>
        <end position="338"/>
    </location>
</feature>
<keyword evidence="9" id="KW-1185">Reference proteome</keyword>
<dbReference type="Proteomes" id="UP000220840">
    <property type="component" value="Unassembled WGS sequence"/>
</dbReference>
<dbReference type="AlphaFoldDB" id="A0A2A7MII8"/>
<dbReference type="OrthoDB" id="9776324at2"/>